<dbReference type="Pfam" id="PF00931">
    <property type="entry name" value="NB-ARC"/>
    <property type="match status" value="1"/>
</dbReference>
<evidence type="ECO:0000256" key="3">
    <source>
        <dbReference type="ARBA" id="ARBA00022821"/>
    </source>
</evidence>
<name>A0AAW1YJK6_RUBAR</name>
<dbReference type="PANTHER" id="PTHR36766:SF3">
    <property type="entry name" value="RPW8 DOMAIN-CONTAINING PROTEIN"/>
    <property type="match status" value="1"/>
</dbReference>
<comment type="caution">
    <text evidence="5">The sequence shown here is derived from an EMBL/GenBank/DDBJ whole genome shotgun (WGS) entry which is preliminary data.</text>
</comment>
<dbReference type="InterPro" id="IPR032675">
    <property type="entry name" value="LRR_dom_sf"/>
</dbReference>
<dbReference type="Gene3D" id="3.80.10.10">
    <property type="entry name" value="Ribonuclease Inhibitor"/>
    <property type="match status" value="1"/>
</dbReference>
<evidence type="ECO:0000259" key="4">
    <source>
        <dbReference type="PROSITE" id="PS51153"/>
    </source>
</evidence>
<organism evidence="5 6">
    <name type="scientific">Rubus argutus</name>
    <name type="common">Southern blackberry</name>
    <dbReference type="NCBI Taxonomy" id="59490"/>
    <lineage>
        <taxon>Eukaryota</taxon>
        <taxon>Viridiplantae</taxon>
        <taxon>Streptophyta</taxon>
        <taxon>Embryophyta</taxon>
        <taxon>Tracheophyta</taxon>
        <taxon>Spermatophyta</taxon>
        <taxon>Magnoliopsida</taxon>
        <taxon>eudicotyledons</taxon>
        <taxon>Gunneridae</taxon>
        <taxon>Pentapetalae</taxon>
        <taxon>rosids</taxon>
        <taxon>fabids</taxon>
        <taxon>Rosales</taxon>
        <taxon>Rosaceae</taxon>
        <taxon>Rosoideae</taxon>
        <taxon>Rosoideae incertae sedis</taxon>
        <taxon>Rubus</taxon>
    </lineage>
</organism>
<protein>
    <recommendedName>
        <fullName evidence="4">RPW8 domain-containing protein</fullName>
    </recommendedName>
</protein>
<feature type="domain" description="RPW8" evidence="4">
    <location>
        <begin position="1"/>
        <end position="150"/>
    </location>
</feature>
<evidence type="ECO:0000313" key="5">
    <source>
        <dbReference type="EMBL" id="KAK9948815.1"/>
    </source>
</evidence>
<accession>A0AAW1YJK6</accession>
<dbReference type="PRINTS" id="PR00364">
    <property type="entry name" value="DISEASERSIST"/>
</dbReference>
<dbReference type="Gene3D" id="3.40.50.300">
    <property type="entry name" value="P-loop containing nucleotide triphosphate hydrolases"/>
    <property type="match status" value="1"/>
</dbReference>
<dbReference type="InterPro" id="IPR036388">
    <property type="entry name" value="WH-like_DNA-bd_sf"/>
</dbReference>
<keyword evidence="3" id="KW-0611">Plant defense</keyword>
<dbReference type="GO" id="GO:0043531">
    <property type="term" value="F:ADP binding"/>
    <property type="evidence" value="ECO:0007669"/>
    <property type="project" value="InterPro"/>
</dbReference>
<keyword evidence="2" id="KW-0677">Repeat</keyword>
<evidence type="ECO:0000256" key="2">
    <source>
        <dbReference type="ARBA" id="ARBA00022737"/>
    </source>
</evidence>
<dbReference type="Proteomes" id="UP001457282">
    <property type="component" value="Unassembled WGS sequence"/>
</dbReference>
<dbReference type="Pfam" id="PF05659">
    <property type="entry name" value="RPW8"/>
    <property type="match status" value="1"/>
</dbReference>
<dbReference type="Gene3D" id="1.10.10.10">
    <property type="entry name" value="Winged helix-like DNA-binding domain superfamily/Winged helix DNA-binding domain"/>
    <property type="match status" value="1"/>
</dbReference>
<proteinExistence type="inferred from homology"/>
<gene>
    <name evidence="5" type="ORF">M0R45_004377</name>
</gene>
<dbReference type="InterPro" id="IPR002182">
    <property type="entry name" value="NB-ARC"/>
</dbReference>
<dbReference type="EMBL" id="JBEDUW010000001">
    <property type="protein sequence ID" value="KAK9948815.1"/>
    <property type="molecule type" value="Genomic_DNA"/>
</dbReference>
<evidence type="ECO:0000256" key="1">
    <source>
        <dbReference type="ARBA" id="ARBA00008894"/>
    </source>
</evidence>
<dbReference type="SUPFAM" id="SSF52047">
    <property type="entry name" value="RNI-like"/>
    <property type="match status" value="1"/>
</dbReference>
<sequence length="841" mass="96302">MADLVSGGAIGIPFTILYEVIKEVVVKTSMFQPLLDELNSKIDALKPLIDEIDKYNKVLDRREEELRDFKMQMEKGPELIRKCSNLSRWKSYKKYKYSNQLLELQNSLQNLLFILSVQQARDVKANLVATKNVENVAQRVDANVVELKEKGMNIMKETLDEVKNLGTMVQQIDMKGEVKDQIDCEVPEPTLVTVGLNVPLRELKMKLLRDPKVSMLVLTAPGGCGKTTLATKFCQDEEVKDKFKNNIFFVTVSKKSNFNLIVQGLHQRKSADIPTFQDEATAVKWLHKFLKEGQNHVLLVLDDVWSESKYLLEKFDEVKMPNFKILVTSRSQFPEYGSIYHLKTLNERDSMTLFRHSASLEDGQWNNLARKIVAPCKGYPLAIKVVGKSLRGKPIEFWKKREKEWSKGDSIIDSETEVLLRLKSSLDALDEKEAIIRDCFLDLASFPEDERIPVAVLIDMWAELYEKLDEDFLAVANLYELTNRSLADLVVTRKETMGDDDYYSEHFVTQHGLLRQLAVYQAKLDPSKKRLIIGNFGDNLPKCLTEQKHQPIKPRLLSISSDGTFSTNLHNIQLADVEVLVLNFNTQNYALPEFVENMYNLKVLIVTNHGFVPAELSNFHLLDSLPNLKRIRLERVSIPSITKHRIQLKSLKKISLFMCSIGQAFSNCSFQISDALPNLEEMNVDYCNDLVELPDDLCSLVRLKKISITNCHKLSALPREIGKLDKLEVLRLRSCTDLAKLPCSVKNLVSLNFLDISDCFSIVELPEDFGELSSLTKINMRQCSRLQELPLSVWDLEQLEEVVCDEETEGLWEPFLPRLCNVVVRAVKEEFSLDWLQKLQS</sequence>
<dbReference type="InterPro" id="IPR027417">
    <property type="entry name" value="P-loop_NTPase"/>
</dbReference>
<comment type="similarity">
    <text evidence="1">Belongs to the disease resistance NB-LRR family.</text>
</comment>
<dbReference type="AlphaFoldDB" id="A0AAW1YJK6"/>
<keyword evidence="6" id="KW-1185">Reference proteome</keyword>
<dbReference type="PANTHER" id="PTHR36766">
    <property type="entry name" value="PLANT BROAD-SPECTRUM MILDEW RESISTANCE PROTEIN RPW8"/>
    <property type="match status" value="1"/>
</dbReference>
<reference evidence="5 6" key="1">
    <citation type="journal article" date="2023" name="G3 (Bethesda)">
        <title>A chromosome-length genome assembly and annotation of blackberry (Rubus argutus, cv. 'Hillquist').</title>
        <authorList>
            <person name="Bruna T."/>
            <person name="Aryal R."/>
            <person name="Dudchenko O."/>
            <person name="Sargent D.J."/>
            <person name="Mead D."/>
            <person name="Buti M."/>
            <person name="Cavallini A."/>
            <person name="Hytonen T."/>
            <person name="Andres J."/>
            <person name="Pham M."/>
            <person name="Weisz D."/>
            <person name="Mascagni F."/>
            <person name="Usai G."/>
            <person name="Natali L."/>
            <person name="Bassil N."/>
            <person name="Fernandez G.E."/>
            <person name="Lomsadze A."/>
            <person name="Armour M."/>
            <person name="Olukolu B."/>
            <person name="Poorten T."/>
            <person name="Britton C."/>
            <person name="Davik J."/>
            <person name="Ashrafi H."/>
            <person name="Aiden E.L."/>
            <person name="Borodovsky M."/>
            <person name="Worthington M."/>
        </authorList>
    </citation>
    <scope>NUCLEOTIDE SEQUENCE [LARGE SCALE GENOMIC DNA]</scope>
    <source>
        <strain evidence="5">PI 553951</strain>
    </source>
</reference>
<dbReference type="InterPro" id="IPR042197">
    <property type="entry name" value="Apaf_helical"/>
</dbReference>
<dbReference type="GO" id="GO:0006952">
    <property type="term" value="P:defense response"/>
    <property type="evidence" value="ECO:0007669"/>
    <property type="project" value="UniProtKB-KW"/>
</dbReference>
<dbReference type="SUPFAM" id="SSF52540">
    <property type="entry name" value="P-loop containing nucleoside triphosphate hydrolases"/>
    <property type="match status" value="1"/>
</dbReference>
<dbReference type="PROSITE" id="PS51153">
    <property type="entry name" value="RPW8"/>
    <property type="match status" value="1"/>
</dbReference>
<evidence type="ECO:0000313" key="6">
    <source>
        <dbReference type="Proteomes" id="UP001457282"/>
    </source>
</evidence>
<dbReference type="InterPro" id="IPR008808">
    <property type="entry name" value="Powdery_mildew-R_dom"/>
</dbReference>
<dbReference type="Gene3D" id="1.10.8.430">
    <property type="entry name" value="Helical domain of apoptotic protease-activating factors"/>
    <property type="match status" value="1"/>
</dbReference>